<dbReference type="PROSITE" id="PS50011">
    <property type="entry name" value="PROTEIN_KINASE_DOM"/>
    <property type="match status" value="1"/>
</dbReference>
<comment type="catalytic activity">
    <reaction evidence="7">
        <text>L-threonyl-[protein] + ATP = O-phospho-L-threonyl-[protein] + ADP + H(+)</text>
        <dbReference type="Rhea" id="RHEA:46608"/>
        <dbReference type="Rhea" id="RHEA-COMP:11060"/>
        <dbReference type="Rhea" id="RHEA-COMP:11605"/>
        <dbReference type="ChEBI" id="CHEBI:15378"/>
        <dbReference type="ChEBI" id="CHEBI:30013"/>
        <dbReference type="ChEBI" id="CHEBI:30616"/>
        <dbReference type="ChEBI" id="CHEBI:61977"/>
        <dbReference type="ChEBI" id="CHEBI:456216"/>
        <dbReference type="EC" id="2.7.11.1"/>
    </reaction>
</comment>
<evidence type="ECO:0000256" key="3">
    <source>
        <dbReference type="ARBA" id="ARBA00022679"/>
    </source>
</evidence>
<evidence type="ECO:0000256" key="7">
    <source>
        <dbReference type="ARBA" id="ARBA00047899"/>
    </source>
</evidence>
<dbReference type="InterPro" id="IPR051681">
    <property type="entry name" value="Ser/Thr_Kinases-Pseudokinases"/>
</dbReference>
<feature type="domain" description="Protein kinase" evidence="9">
    <location>
        <begin position="1"/>
        <end position="179"/>
    </location>
</feature>
<dbReference type="EMBL" id="QKWP01002495">
    <property type="protein sequence ID" value="RIB03136.1"/>
    <property type="molecule type" value="Genomic_DNA"/>
</dbReference>
<keyword evidence="2" id="KW-0723">Serine/threonine-protein kinase</keyword>
<dbReference type="InterPro" id="IPR001245">
    <property type="entry name" value="Ser-Thr/Tyr_kinase_cat_dom"/>
</dbReference>
<evidence type="ECO:0000256" key="4">
    <source>
        <dbReference type="ARBA" id="ARBA00022741"/>
    </source>
</evidence>
<evidence type="ECO:0000313" key="10">
    <source>
        <dbReference type="EMBL" id="RIB01378.1"/>
    </source>
</evidence>
<keyword evidence="6" id="KW-0067">ATP-binding</keyword>
<evidence type="ECO:0000256" key="6">
    <source>
        <dbReference type="ARBA" id="ARBA00022840"/>
    </source>
</evidence>
<dbReference type="InterPro" id="IPR000719">
    <property type="entry name" value="Prot_kinase_dom"/>
</dbReference>
<dbReference type="STRING" id="44941.A0A397TWS4"/>
<dbReference type="Proteomes" id="UP000266673">
    <property type="component" value="Unassembled WGS sequence"/>
</dbReference>
<name>A0A397TWS4_9GLOM</name>
<dbReference type="PANTHER" id="PTHR44329">
    <property type="entry name" value="SERINE/THREONINE-PROTEIN KINASE TNNI3K-RELATED"/>
    <property type="match status" value="1"/>
</dbReference>
<evidence type="ECO:0000256" key="5">
    <source>
        <dbReference type="ARBA" id="ARBA00022777"/>
    </source>
</evidence>
<dbReference type="AlphaFoldDB" id="A0A397TWS4"/>
<dbReference type="OrthoDB" id="2411904at2759"/>
<organism evidence="10 12">
    <name type="scientific">Gigaspora rosea</name>
    <dbReference type="NCBI Taxonomy" id="44941"/>
    <lineage>
        <taxon>Eukaryota</taxon>
        <taxon>Fungi</taxon>
        <taxon>Fungi incertae sedis</taxon>
        <taxon>Mucoromycota</taxon>
        <taxon>Glomeromycotina</taxon>
        <taxon>Glomeromycetes</taxon>
        <taxon>Diversisporales</taxon>
        <taxon>Gigasporaceae</taxon>
        <taxon>Gigaspora</taxon>
    </lineage>
</organism>
<keyword evidence="3" id="KW-0808">Transferase</keyword>
<evidence type="ECO:0000256" key="2">
    <source>
        <dbReference type="ARBA" id="ARBA00022527"/>
    </source>
</evidence>
<dbReference type="GO" id="GO:0004674">
    <property type="term" value="F:protein serine/threonine kinase activity"/>
    <property type="evidence" value="ECO:0007669"/>
    <property type="project" value="UniProtKB-KW"/>
</dbReference>
<dbReference type="Gene3D" id="1.10.510.10">
    <property type="entry name" value="Transferase(Phosphotransferase) domain 1"/>
    <property type="match status" value="1"/>
</dbReference>
<reference evidence="10 12" key="1">
    <citation type="submission" date="2018-06" db="EMBL/GenBank/DDBJ databases">
        <title>Comparative genomics reveals the genomic features of Rhizophagus irregularis, R. cerebriforme, R. diaphanum and Gigaspora rosea, and their symbiotic lifestyle signature.</title>
        <authorList>
            <person name="Morin E."/>
            <person name="San Clemente H."/>
            <person name="Chen E.C.H."/>
            <person name="De La Providencia I."/>
            <person name="Hainaut M."/>
            <person name="Kuo A."/>
            <person name="Kohler A."/>
            <person name="Murat C."/>
            <person name="Tang N."/>
            <person name="Roy S."/>
            <person name="Loubradou J."/>
            <person name="Henrissat B."/>
            <person name="Grigoriev I.V."/>
            <person name="Corradi N."/>
            <person name="Roux C."/>
            <person name="Martin F.M."/>
        </authorList>
    </citation>
    <scope>NUCLEOTIDE SEQUENCE [LARGE SCALE GENOMIC DNA]</scope>
    <source>
        <strain evidence="10 12">DAOM 194757</strain>
    </source>
</reference>
<keyword evidence="4" id="KW-0547">Nucleotide-binding</keyword>
<dbReference type="EC" id="2.7.11.1" evidence="1"/>
<dbReference type="GO" id="GO:0005524">
    <property type="term" value="F:ATP binding"/>
    <property type="evidence" value="ECO:0007669"/>
    <property type="project" value="UniProtKB-KW"/>
</dbReference>
<dbReference type="Pfam" id="PF07714">
    <property type="entry name" value="PK_Tyr_Ser-Thr"/>
    <property type="match status" value="1"/>
</dbReference>
<dbReference type="SUPFAM" id="SSF56112">
    <property type="entry name" value="Protein kinase-like (PK-like)"/>
    <property type="match status" value="1"/>
</dbReference>
<protein>
    <recommendedName>
        <fullName evidence="1">non-specific serine/threonine protein kinase</fullName>
        <ecNumber evidence="1">2.7.11.1</ecNumber>
    </recommendedName>
</protein>
<dbReference type="EMBL" id="QKWP01003155">
    <property type="protein sequence ID" value="RIB01378.1"/>
    <property type="molecule type" value="Genomic_DNA"/>
</dbReference>
<accession>A0A397TWS4</accession>
<dbReference type="PANTHER" id="PTHR44329:SF285">
    <property type="entry name" value="V-MOS MOLONEY MURINE SARCOMA VIRAL ONCO HOMOLOG"/>
    <property type="match status" value="1"/>
</dbReference>
<comment type="catalytic activity">
    <reaction evidence="8">
        <text>L-seryl-[protein] + ATP = O-phospho-L-seryl-[protein] + ADP + H(+)</text>
        <dbReference type="Rhea" id="RHEA:17989"/>
        <dbReference type="Rhea" id="RHEA-COMP:9863"/>
        <dbReference type="Rhea" id="RHEA-COMP:11604"/>
        <dbReference type="ChEBI" id="CHEBI:15378"/>
        <dbReference type="ChEBI" id="CHEBI:29999"/>
        <dbReference type="ChEBI" id="CHEBI:30616"/>
        <dbReference type="ChEBI" id="CHEBI:83421"/>
        <dbReference type="ChEBI" id="CHEBI:456216"/>
        <dbReference type="EC" id="2.7.11.1"/>
    </reaction>
</comment>
<evidence type="ECO:0000256" key="8">
    <source>
        <dbReference type="ARBA" id="ARBA00048679"/>
    </source>
</evidence>
<dbReference type="InterPro" id="IPR011009">
    <property type="entry name" value="Kinase-like_dom_sf"/>
</dbReference>
<keyword evidence="12" id="KW-1185">Reference proteome</keyword>
<sequence length="284" mass="32341">MDCNLQEYLIKNNSKIGWKERCRISYKIAHCLNAIHNTKSVHRDLHSGNILFHENIIRISDLGFCGPEDKPLNSIYGCIPYIAPEVLCNKPNHYTAKADIYSFGIIMWIISTGIPPFYGQRHDIFLVNAILIGLRPEIAYGTPPEYADLMKQCWDAVPEKRPEASTIFKKLYSLCQSFTTNDNMMDKKIEVCTDKSDDLKNLLSGEGPGNFIRAEVQLPEVISSGEGPGNFLKSGIYSFQNLTEPSNFTKVLDEMAGKYKRFIFLFIPLAYNGMTLNWDNKGYW</sequence>
<proteinExistence type="predicted"/>
<evidence type="ECO:0000313" key="12">
    <source>
        <dbReference type="Proteomes" id="UP000266673"/>
    </source>
</evidence>
<evidence type="ECO:0000256" key="1">
    <source>
        <dbReference type="ARBA" id="ARBA00012513"/>
    </source>
</evidence>
<evidence type="ECO:0000313" key="11">
    <source>
        <dbReference type="EMBL" id="RIB03136.1"/>
    </source>
</evidence>
<evidence type="ECO:0000259" key="9">
    <source>
        <dbReference type="PROSITE" id="PS50011"/>
    </source>
</evidence>
<comment type="caution">
    <text evidence="10">The sequence shown here is derived from an EMBL/GenBank/DDBJ whole genome shotgun (WGS) entry which is preliminary data.</text>
</comment>
<gene>
    <name evidence="10" type="ORF">C2G38_1010435</name>
    <name evidence="11" type="ORF">C2G38_810692</name>
</gene>
<keyword evidence="5 10" id="KW-0418">Kinase</keyword>